<dbReference type="SUPFAM" id="SSF103515">
    <property type="entry name" value="Autotransporter"/>
    <property type="match status" value="1"/>
</dbReference>
<feature type="signal peptide" evidence="1">
    <location>
        <begin position="1"/>
        <end position="23"/>
    </location>
</feature>
<dbReference type="HOGENOM" id="CLU_1239496_0_0_12"/>
<accession>G0GDU6</accession>
<sequence>MNRRGVCVSIVILLSSMSLVSFSLDVSAAGGTGGWGGFWAKTEVARAESLGQEVSPAFSPAWYGAVGMESWALSGLSMGGLLGVGVWSGSLSLRDGELPSSLSTIESLALEVGLRVAYYFSQQGEGWFFGGGLGAGLLPGSVVTTSRWEDVEVTASHEVEGSRLFPWGGVEVGWRFPLHGRWSLEAFFAGHLALLWWDGGTSAAWRALCGARLSAALESEGDS</sequence>
<dbReference type="EMBL" id="CP002903">
    <property type="protein sequence ID" value="AEJ62226.1"/>
    <property type="molecule type" value="Genomic_DNA"/>
</dbReference>
<evidence type="ECO:0000313" key="2">
    <source>
        <dbReference type="EMBL" id="AEJ62226.1"/>
    </source>
</evidence>
<dbReference type="STRING" id="869211.Spith_1968"/>
<dbReference type="AlphaFoldDB" id="G0GDU6"/>
<evidence type="ECO:0000256" key="1">
    <source>
        <dbReference type="SAM" id="SignalP"/>
    </source>
</evidence>
<protein>
    <recommendedName>
        <fullName evidence="4">Outer membrane protein beta-barrel domain-containing protein</fullName>
    </recommendedName>
</protein>
<dbReference type="InterPro" id="IPR036709">
    <property type="entry name" value="Autotransporte_beta_dom_sf"/>
</dbReference>
<keyword evidence="3" id="KW-1185">Reference proteome</keyword>
<keyword evidence="1" id="KW-0732">Signal</keyword>
<dbReference type="RefSeq" id="WP_014625547.1">
    <property type="nucleotide sequence ID" value="NC_017583.1"/>
</dbReference>
<reference evidence="2 3" key="1">
    <citation type="submission" date="2011-06" db="EMBL/GenBank/DDBJ databases">
        <title>The complete genome of Spirochaeta thermophila DSM 6578.</title>
        <authorList>
            <consortium name="US DOE Joint Genome Institute (JGI-PGF)"/>
            <person name="Lucas S."/>
            <person name="Lapidus A."/>
            <person name="Bruce D."/>
            <person name="Goodwin L."/>
            <person name="Pitluck S."/>
            <person name="Peters L."/>
            <person name="Kyrpides N."/>
            <person name="Mavromatis K."/>
            <person name="Ivanova N."/>
            <person name="Mikailova N."/>
            <person name="Pagani I."/>
            <person name="Chertkov O."/>
            <person name="Detter J.C."/>
            <person name="Tapia R."/>
            <person name="Han C."/>
            <person name="Land M."/>
            <person name="Hauser L."/>
            <person name="Markowitz V."/>
            <person name="Cheng J.-F."/>
            <person name="Hugenholtz P."/>
            <person name="Woyke T."/>
            <person name="Wu D."/>
            <person name="Spring S."/>
            <person name="Merkhoffer B."/>
            <person name="Schneider S."/>
            <person name="Klenk H.-P."/>
            <person name="Eisen J.A."/>
        </authorList>
    </citation>
    <scope>NUCLEOTIDE SEQUENCE [LARGE SCALE GENOMIC DNA]</scope>
    <source>
        <strain evidence="3">ATCC 700085 / DSM 6578 / Z-1203</strain>
    </source>
</reference>
<name>G0GDU6_WINT7</name>
<proteinExistence type="predicted"/>
<dbReference type="KEGG" id="stq:Spith_1968"/>
<evidence type="ECO:0008006" key="4">
    <source>
        <dbReference type="Google" id="ProtNLM"/>
    </source>
</evidence>
<feature type="chain" id="PRO_5003400147" description="Outer membrane protein beta-barrel domain-containing protein" evidence="1">
    <location>
        <begin position="24"/>
        <end position="223"/>
    </location>
</feature>
<evidence type="ECO:0000313" key="3">
    <source>
        <dbReference type="Proteomes" id="UP000007254"/>
    </source>
</evidence>
<dbReference type="Proteomes" id="UP000007254">
    <property type="component" value="Chromosome"/>
</dbReference>
<gene>
    <name evidence="2" type="ordered locus">Spith_1968</name>
</gene>
<organism evidence="2 3">
    <name type="scientific">Winmispira thermophila (strain ATCC 700085 / DSM 6578 / Z-1203)</name>
    <name type="common">Spirochaeta thermophila</name>
    <dbReference type="NCBI Taxonomy" id="869211"/>
    <lineage>
        <taxon>Bacteria</taxon>
        <taxon>Pseudomonadati</taxon>
        <taxon>Spirochaetota</taxon>
        <taxon>Spirochaetia</taxon>
        <taxon>Winmispirales</taxon>
        <taxon>Winmispiraceae</taxon>
        <taxon>Winmispira</taxon>
    </lineage>
</organism>